<dbReference type="PANTHER" id="PTHR22762:SF165">
    <property type="entry name" value="PUTATIVE (AFU_ORTHOLOGUE AFUA_1G06560)-RELATED"/>
    <property type="match status" value="1"/>
</dbReference>
<dbReference type="InterPro" id="IPR025887">
    <property type="entry name" value="Glyco_hydro_31_N_dom"/>
</dbReference>
<dbReference type="CDD" id="cd06599">
    <property type="entry name" value="GH31_glycosidase_Aec37"/>
    <property type="match status" value="1"/>
</dbReference>
<dbReference type="Pfam" id="PF17137">
    <property type="entry name" value="DUF5110"/>
    <property type="match status" value="1"/>
</dbReference>
<dbReference type="SUPFAM" id="SSF51445">
    <property type="entry name" value="(Trans)glycosidases"/>
    <property type="match status" value="1"/>
</dbReference>
<dbReference type="Gene3D" id="2.60.40.1760">
    <property type="entry name" value="glycosyl hydrolase (family 31)"/>
    <property type="match status" value="1"/>
</dbReference>
<dbReference type="InterPro" id="IPR017853">
    <property type="entry name" value="GH"/>
</dbReference>
<feature type="domain" description="Glycosyl hydrolase family 31 C-terminal" evidence="6">
    <location>
        <begin position="599"/>
        <end position="685"/>
    </location>
</feature>
<dbReference type="InterPro" id="IPR011013">
    <property type="entry name" value="Gal_mutarotase_sf_dom"/>
</dbReference>
<comment type="similarity">
    <text evidence="1 2">Belongs to the glycosyl hydrolase 31 family.</text>
</comment>
<dbReference type="SUPFAM" id="SSF74650">
    <property type="entry name" value="Galactose mutarotase-like"/>
    <property type="match status" value="1"/>
</dbReference>
<evidence type="ECO:0000259" key="5">
    <source>
        <dbReference type="Pfam" id="PF17137"/>
    </source>
</evidence>
<evidence type="ECO:0000259" key="3">
    <source>
        <dbReference type="Pfam" id="PF01055"/>
    </source>
</evidence>
<feature type="domain" description="Glycoside hydrolase family 31 TIM barrel" evidence="3">
    <location>
        <begin position="264"/>
        <end position="590"/>
    </location>
</feature>
<evidence type="ECO:0000256" key="2">
    <source>
        <dbReference type="RuleBase" id="RU361185"/>
    </source>
</evidence>
<dbReference type="PANTHER" id="PTHR22762">
    <property type="entry name" value="ALPHA-GLUCOSIDASE"/>
    <property type="match status" value="1"/>
</dbReference>
<dbReference type="RefSeq" id="WP_244712362.1">
    <property type="nucleotide sequence ID" value="NZ_CP095073.1"/>
</dbReference>
<dbReference type="InterPro" id="IPR013780">
    <property type="entry name" value="Glyco_hydro_b"/>
</dbReference>
<keyword evidence="2" id="KW-0326">Glycosidase</keyword>
<feature type="domain" description="Glycoside hydrolase family 31 N-terminal" evidence="4">
    <location>
        <begin position="26"/>
        <end position="216"/>
    </location>
</feature>
<dbReference type="GO" id="GO:0016787">
    <property type="term" value="F:hydrolase activity"/>
    <property type="evidence" value="ECO:0007669"/>
    <property type="project" value="UniProtKB-KW"/>
</dbReference>
<keyword evidence="8" id="KW-1185">Reference proteome</keyword>
<keyword evidence="2 7" id="KW-0378">Hydrolase</keyword>
<dbReference type="Gene3D" id="3.20.20.80">
    <property type="entry name" value="Glycosidases"/>
    <property type="match status" value="1"/>
</dbReference>
<name>A0ABY4ENL0_9BACI</name>
<proteinExistence type="inferred from homology"/>
<dbReference type="InterPro" id="IPR000322">
    <property type="entry name" value="Glyco_hydro_31_TIM"/>
</dbReference>
<dbReference type="SUPFAM" id="SSF51011">
    <property type="entry name" value="Glycosyl hydrolase domain"/>
    <property type="match status" value="1"/>
</dbReference>
<gene>
    <name evidence="7" type="ORF">MUN89_06430</name>
</gene>
<dbReference type="Proteomes" id="UP000831787">
    <property type="component" value="Chromosome"/>
</dbReference>
<dbReference type="Pfam" id="PF13802">
    <property type="entry name" value="Gal_mutarotas_2"/>
    <property type="match status" value="1"/>
</dbReference>
<sequence>MITTIRFTLDRINDNELIFKGEEQQVHLYILEEGLFRVYSRFDELYSQRKTWAVAPGMTDVPFEGRDRFDLTPFHLPAYEVKEEKEKVHIWTNSLKATVHLNGFFIDWYTKRGSDWVKIAGDRKTQSYNFNKQLGDGVYHYMERTPEERYYGLGEKSGEMNRHHKRYQMRTIDAMGYDAERTDPLYKFIPFYLVHSQETSTSYGIYYDNYADSVFDMGAELDNYHGLYRYYQSKKGDLDYYFMLGPSISDVVKTYTWLTGKMIFPPKWSLGYSGSTMTYTDAPDAQEQLKKFVEACKQFDIPCDSFQLSSGYTSKGDKRYVFNWNTSKVPDPVGMNEHFHEHGIAVCANIKPVLLDDHPFYKEAAERGLFIKDHSGIHPEISQFWDALGSYLDFTNRDTITWWKEKVKETLLDYGIDSTWNDNNEYEVWDDRAVADGFGDPLPLSYLKPIQTLLMMKASYDAQKEHAPEKRPYLISRSGGPGLQRYVQTWSGDNFTEWKTIRYNLKMGLSLSLSGVYNFGHDVGGFAGKAPEPELFIRWIQNGIFHPRFTIHSWNEDQTVNVPWMYPDHVEEIRHWMKERVKWIPYLYHLLHEAHVNNEPMLTPTFYHFEQDEKTFEENDEFMVGRSLLIANVMDKGQTKRTVYLPDHAGGWYDINASEWYAGGEEVTVDAPLSKVPMFAQAGSVFPICDGDISFEHNSDQSRGLLVFPRRGDGEVEQSFYEDDGETLEYQENHCSWITVKTITTEEQVDVQVKVEGEYPLSYETISVYFPETEKRLIQVNQQPLDGKSIQLSMNDRTRGGK</sequence>
<dbReference type="Pfam" id="PF01055">
    <property type="entry name" value="Glyco_hydro_31_2nd"/>
    <property type="match status" value="1"/>
</dbReference>
<dbReference type="EMBL" id="CP095073">
    <property type="protein sequence ID" value="UOQ45575.1"/>
    <property type="molecule type" value="Genomic_DNA"/>
</dbReference>
<reference evidence="7 8" key="1">
    <citation type="submission" date="2022-04" db="EMBL/GenBank/DDBJ databases">
        <title>Halobacillus sp. isolated from saltern.</title>
        <authorList>
            <person name="Won M."/>
            <person name="Lee C.-M."/>
            <person name="Woen H.-Y."/>
            <person name="Kwon S.-W."/>
        </authorList>
    </citation>
    <scope>NUCLEOTIDE SEQUENCE [LARGE SCALE GENOMIC DNA]</scope>
    <source>
        <strain evidence="7 8">SSBR10-3</strain>
    </source>
</reference>
<accession>A0ABY4ENL0</accession>
<evidence type="ECO:0000256" key="1">
    <source>
        <dbReference type="ARBA" id="ARBA00007806"/>
    </source>
</evidence>
<organism evidence="7 8">
    <name type="scientific">Halobacillus salinarum</name>
    <dbReference type="NCBI Taxonomy" id="2932257"/>
    <lineage>
        <taxon>Bacteria</taxon>
        <taxon>Bacillati</taxon>
        <taxon>Bacillota</taxon>
        <taxon>Bacilli</taxon>
        <taxon>Bacillales</taxon>
        <taxon>Bacillaceae</taxon>
        <taxon>Halobacillus</taxon>
    </lineage>
</organism>
<dbReference type="Gene3D" id="2.60.40.1180">
    <property type="entry name" value="Golgi alpha-mannosidase II"/>
    <property type="match status" value="2"/>
</dbReference>
<evidence type="ECO:0000313" key="8">
    <source>
        <dbReference type="Proteomes" id="UP000831787"/>
    </source>
</evidence>
<protein>
    <submittedName>
        <fullName evidence="7">Glycoside hydrolase family 31 protein</fullName>
    </submittedName>
</protein>
<dbReference type="CDD" id="cd14752">
    <property type="entry name" value="GH31_N"/>
    <property type="match status" value="1"/>
</dbReference>
<dbReference type="InterPro" id="IPR048395">
    <property type="entry name" value="Glyco_hydro_31_C"/>
</dbReference>
<dbReference type="Pfam" id="PF21365">
    <property type="entry name" value="Glyco_hydro_31_3rd"/>
    <property type="match status" value="1"/>
</dbReference>
<evidence type="ECO:0000313" key="7">
    <source>
        <dbReference type="EMBL" id="UOQ45575.1"/>
    </source>
</evidence>
<evidence type="ECO:0000259" key="6">
    <source>
        <dbReference type="Pfam" id="PF21365"/>
    </source>
</evidence>
<evidence type="ECO:0000259" key="4">
    <source>
        <dbReference type="Pfam" id="PF13802"/>
    </source>
</evidence>
<feature type="domain" description="DUF5110" evidence="5">
    <location>
        <begin position="705"/>
        <end position="768"/>
    </location>
</feature>
<dbReference type="InterPro" id="IPR033403">
    <property type="entry name" value="DUF5110"/>
</dbReference>